<keyword evidence="2" id="KW-0472">Membrane</keyword>
<keyword evidence="2" id="KW-1133">Transmembrane helix</keyword>
<dbReference type="Pfam" id="PF04134">
    <property type="entry name" value="DCC1-like"/>
    <property type="match status" value="2"/>
</dbReference>
<sequence>MNIVLKRGLRSLSTTKITAEPSFVLSRSSLRFLSLKPSSNYVVPSTAAKIADADDDDEAGDDVTRSRGSSSSIVEPPVTPTLLQPRVVVYDGVCHLCHGGVKWVIRADKDKKIKFCCVQSEAAEPYLRACGLEREDVLRRFLFVEGLNAYSQGSTGSYLVNVFFLIMLTVQINSFQQRRLMREYIAALRVLSYLPLPYSALSTLWVIPTPIRDAVYDYVAKKRYEWFGKAEDCLVLQEKELLERFIDREEMMGRDQHL</sequence>
<dbReference type="PANTHER" id="PTHR33639">
    <property type="entry name" value="THIOL-DISULFIDE OXIDOREDUCTASE DCC"/>
    <property type="match status" value="1"/>
</dbReference>
<feature type="transmembrane region" description="Helical" evidence="2">
    <location>
        <begin position="158"/>
        <end position="175"/>
    </location>
</feature>
<gene>
    <name evidence="3" type="ORF">Ahy_B05g078189</name>
</gene>
<comment type="caution">
    <text evidence="3">The sequence shown here is derived from an EMBL/GenBank/DDBJ whole genome shotgun (WGS) entry which is preliminary data.</text>
</comment>
<evidence type="ECO:0000256" key="2">
    <source>
        <dbReference type="SAM" id="Phobius"/>
    </source>
</evidence>
<keyword evidence="2" id="KW-0812">Transmembrane</keyword>
<reference evidence="3 4" key="1">
    <citation type="submission" date="2019-01" db="EMBL/GenBank/DDBJ databases">
        <title>Sequencing of cultivated peanut Arachis hypogaea provides insights into genome evolution and oil improvement.</title>
        <authorList>
            <person name="Chen X."/>
        </authorList>
    </citation>
    <scope>NUCLEOTIDE SEQUENCE [LARGE SCALE GENOMIC DNA]</scope>
    <source>
        <strain evidence="4">cv. Fuhuasheng</strain>
        <tissue evidence="3">Leaves</tissue>
    </source>
</reference>
<evidence type="ECO:0000313" key="3">
    <source>
        <dbReference type="EMBL" id="RYR09780.1"/>
    </source>
</evidence>
<dbReference type="AlphaFoldDB" id="A0A444Z6I8"/>
<organism evidence="3 4">
    <name type="scientific">Arachis hypogaea</name>
    <name type="common">Peanut</name>
    <dbReference type="NCBI Taxonomy" id="3818"/>
    <lineage>
        <taxon>Eukaryota</taxon>
        <taxon>Viridiplantae</taxon>
        <taxon>Streptophyta</taxon>
        <taxon>Embryophyta</taxon>
        <taxon>Tracheophyta</taxon>
        <taxon>Spermatophyta</taxon>
        <taxon>Magnoliopsida</taxon>
        <taxon>eudicotyledons</taxon>
        <taxon>Gunneridae</taxon>
        <taxon>Pentapetalae</taxon>
        <taxon>rosids</taxon>
        <taxon>fabids</taxon>
        <taxon>Fabales</taxon>
        <taxon>Fabaceae</taxon>
        <taxon>Papilionoideae</taxon>
        <taxon>50 kb inversion clade</taxon>
        <taxon>dalbergioids sensu lato</taxon>
        <taxon>Dalbergieae</taxon>
        <taxon>Pterocarpus clade</taxon>
        <taxon>Arachis</taxon>
    </lineage>
</organism>
<dbReference type="GO" id="GO:0015035">
    <property type="term" value="F:protein-disulfide reductase activity"/>
    <property type="evidence" value="ECO:0007669"/>
    <property type="project" value="InterPro"/>
</dbReference>
<dbReference type="InterPro" id="IPR007263">
    <property type="entry name" value="DCC1-like"/>
</dbReference>
<dbReference type="InterPro" id="IPR052927">
    <property type="entry name" value="DCC_oxidoreductase"/>
</dbReference>
<feature type="transmembrane region" description="Helical" evidence="2">
    <location>
        <begin position="187"/>
        <end position="207"/>
    </location>
</feature>
<dbReference type="STRING" id="3818.A0A444Z6I8"/>
<evidence type="ECO:0000313" key="4">
    <source>
        <dbReference type="Proteomes" id="UP000289738"/>
    </source>
</evidence>
<protein>
    <recommendedName>
        <fullName evidence="5">Thiol-disulfide oxidoreductase DCC</fullName>
    </recommendedName>
</protein>
<dbReference type="EMBL" id="SDMP01000015">
    <property type="protein sequence ID" value="RYR09780.1"/>
    <property type="molecule type" value="Genomic_DNA"/>
</dbReference>
<dbReference type="PANTHER" id="PTHR33639:SF1">
    <property type="entry name" value="T23E23.25"/>
    <property type="match status" value="1"/>
</dbReference>
<dbReference type="Proteomes" id="UP000289738">
    <property type="component" value="Chromosome B05"/>
</dbReference>
<feature type="region of interest" description="Disordered" evidence="1">
    <location>
        <begin position="53"/>
        <end position="77"/>
    </location>
</feature>
<evidence type="ECO:0008006" key="5">
    <source>
        <dbReference type="Google" id="ProtNLM"/>
    </source>
</evidence>
<proteinExistence type="predicted"/>
<accession>A0A444Z6I8</accession>
<name>A0A444Z6I8_ARAHY</name>
<evidence type="ECO:0000256" key="1">
    <source>
        <dbReference type="SAM" id="MobiDB-lite"/>
    </source>
</evidence>
<keyword evidence="4" id="KW-1185">Reference proteome</keyword>